<organism evidence="2">
    <name type="scientific">Capitella teleta</name>
    <name type="common">Polychaete worm</name>
    <dbReference type="NCBI Taxonomy" id="283909"/>
    <lineage>
        <taxon>Eukaryota</taxon>
        <taxon>Metazoa</taxon>
        <taxon>Spiralia</taxon>
        <taxon>Lophotrochozoa</taxon>
        <taxon>Annelida</taxon>
        <taxon>Polychaeta</taxon>
        <taxon>Sedentaria</taxon>
        <taxon>Scolecida</taxon>
        <taxon>Capitellidae</taxon>
        <taxon>Capitella</taxon>
    </lineage>
</organism>
<dbReference type="Pfam" id="PF00386">
    <property type="entry name" value="C1q"/>
    <property type="match status" value="1"/>
</dbReference>
<dbReference type="EnsemblMetazoa" id="CapteT211808">
    <property type="protein sequence ID" value="CapteP211808"/>
    <property type="gene ID" value="CapteG211808"/>
</dbReference>
<accession>R7THI3</accession>
<dbReference type="HOGENOM" id="CLU_1451084_0_0_1"/>
<dbReference type="Gene3D" id="2.60.120.40">
    <property type="match status" value="1"/>
</dbReference>
<feature type="domain" description="C1q" evidence="1">
    <location>
        <begin position="21"/>
        <end position="140"/>
    </location>
</feature>
<dbReference type="AlphaFoldDB" id="R7THI3"/>
<reference evidence="2 4" key="2">
    <citation type="journal article" date="2013" name="Nature">
        <title>Insights into bilaterian evolution from three spiralian genomes.</title>
        <authorList>
            <person name="Simakov O."/>
            <person name="Marletaz F."/>
            <person name="Cho S.J."/>
            <person name="Edsinger-Gonzales E."/>
            <person name="Havlak P."/>
            <person name="Hellsten U."/>
            <person name="Kuo D.H."/>
            <person name="Larsson T."/>
            <person name="Lv J."/>
            <person name="Arendt D."/>
            <person name="Savage R."/>
            <person name="Osoegawa K."/>
            <person name="de Jong P."/>
            <person name="Grimwood J."/>
            <person name="Chapman J.A."/>
            <person name="Shapiro H."/>
            <person name="Aerts A."/>
            <person name="Otillar R.P."/>
            <person name="Terry A.Y."/>
            <person name="Boore J.L."/>
            <person name="Grigoriev I.V."/>
            <person name="Lindberg D.R."/>
            <person name="Seaver E.C."/>
            <person name="Weisblat D.A."/>
            <person name="Putnam N.H."/>
            <person name="Rokhsar D.S."/>
        </authorList>
    </citation>
    <scope>NUCLEOTIDE SEQUENCE</scope>
    <source>
        <strain evidence="2 4">I ESC-2004</strain>
    </source>
</reference>
<dbReference type="InterPro" id="IPR008983">
    <property type="entry name" value="Tumour_necrosis_fac-like_dom"/>
</dbReference>
<dbReference type="OrthoDB" id="6368610at2759"/>
<reference evidence="3" key="3">
    <citation type="submission" date="2015-06" db="UniProtKB">
        <authorList>
            <consortium name="EnsemblMetazoa"/>
        </authorList>
    </citation>
    <scope>IDENTIFICATION</scope>
</reference>
<feature type="non-terminal residue" evidence="2">
    <location>
        <position position="187"/>
    </location>
</feature>
<sequence>MTTTAPTTTQPPVTEGDGVIFFATRTSDWSGSNPVLLFDDTRVNIGQRFQDGFSFTANNSGLHFFSLSAGALAHTETILSLTDIKPARGNIRRESTANSGDDVIYRNTIVNLDRDQAITVEAMTVLASNGDDALISWGGFSFDDLFVDPVVFSAGRDSEYRPDSPTKHIIELPDVFVNQGDSSSKIP</sequence>
<keyword evidence="4" id="KW-1185">Reference proteome</keyword>
<name>R7THI3_CAPTE</name>
<gene>
    <name evidence="2" type="ORF">CAPTEDRAFT_211808</name>
</gene>
<proteinExistence type="predicted"/>
<dbReference type="EMBL" id="KB310674">
    <property type="protein sequence ID" value="ELT91036.1"/>
    <property type="molecule type" value="Genomic_DNA"/>
</dbReference>
<dbReference type="Proteomes" id="UP000014760">
    <property type="component" value="Unassembled WGS sequence"/>
</dbReference>
<dbReference type="SUPFAM" id="SSF49842">
    <property type="entry name" value="TNF-like"/>
    <property type="match status" value="1"/>
</dbReference>
<reference evidence="4" key="1">
    <citation type="submission" date="2012-12" db="EMBL/GenBank/DDBJ databases">
        <authorList>
            <person name="Hellsten U."/>
            <person name="Grimwood J."/>
            <person name="Chapman J.A."/>
            <person name="Shapiro H."/>
            <person name="Aerts A."/>
            <person name="Otillar R.P."/>
            <person name="Terry A.Y."/>
            <person name="Boore J.L."/>
            <person name="Simakov O."/>
            <person name="Marletaz F."/>
            <person name="Cho S.-J."/>
            <person name="Edsinger-Gonzales E."/>
            <person name="Havlak P."/>
            <person name="Kuo D.-H."/>
            <person name="Larsson T."/>
            <person name="Lv J."/>
            <person name="Arendt D."/>
            <person name="Savage R."/>
            <person name="Osoegawa K."/>
            <person name="de Jong P."/>
            <person name="Lindberg D.R."/>
            <person name="Seaver E.C."/>
            <person name="Weisblat D.A."/>
            <person name="Putnam N.H."/>
            <person name="Grigoriev I.V."/>
            <person name="Rokhsar D.S."/>
        </authorList>
    </citation>
    <scope>NUCLEOTIDE SEQUENCE</scope>
    <source>
        <strain evidence="4">I ESC-2004</strain>
    </source>
</reference>
<evidence type="ECO:0000259" key="1">
    <source>
        <dbReference type="Pfam" id="PF00386"/>
    </source>
</evidence>
<evidence type="ECO:0000313" key="4">
    <source>
        <dbReference type="Proteomes" id="UP000014760"/>
    </source>
</evidence>
<dbReference type="EMBL" id="AMQN01031461">
    <property type="status" value="NOT_ANNOTATED_CDS"/>
    <property type="molecule type" value="Genomic_DNA"/>
</dbReference>
<evidence type="ECO:0000313" key="3">
    <source>
        <dbReference type="EnsemblMetazoa" id="CapteP211808"/>
    </source>
</evidence>
<evidence type="ECO:0000313" key="2">
    <source>
        <dbReference type="EMBL" id="ELT91036.1"/>
    </source>
</evidence>
<protein>
    <recommendedName>
        <fullName evidence="1">C1q domain-containing protein</fullName>
    </recommendedName>
</protein>
<dbReference type="InterPro" id="IPR001073">
    <property type="entry name" value="C1q_dom"/>
</dbReference>